<reference evidence="1 2" key="1">
    <citation type="submission" date="2015-04" db="EMBL/GenBank/DDBJ databases">
        <title>Diachasmimorpha longicaudata entomopoxvirus genome.</title>
        <authorList>
            <person name="Coffman K.A."/>
            <person name="Burke G.R."/>
        </authorList>
    </citation>
    <scope>NUCLEOTIDE SEQUENCE [LARGE SCALE GENOMIC DNA]</scope>
</reference>
<keyword evidence="2" id="KW-1185">Reference proteome</keyword>
<protein>
    <submittedName>
        <fullName evidence="1">Uncharacterized protein</fullName>
    </submittedName>
</protein>
<organism evidence="1 2">
    <name type="scientific">Diachasmimorpha longicaudata entomopoxvirus</name>
    <dbReference type="NCBI Taxonomy" id="109981"/>
    <lineage>
        <taxon>Viruses</taxon>
        <taxon>Varidnaviria</taxon>
        <taxon>Bamfordvirae</taxon>
        <taxon>Nucleocytoviricota</taxon>
        <taxon>Pokkesviricetes</taxon>
        <taxon>Chitovirales</taxon>
        <taxon>Poxviridae</taxon>
        <taxon>Entomopoxvirinae</taxon>
        <taxon>Epsilonentomopoxvirus</taxon>
        <taxon>Epsilonentomopoxvirus dlongicaudata</taxon>
        <taxon>Diachasmimorpha entomopoxvirus</taxon>
    </lineage>
</organism>
<evidence type="ECO:0000313" key="2">
    <source>
        <dbReference type="Proteomes" id="UP000593702"/>
    </source>
</evidence>
<gene>
    <name evidence="1" type="ORF">DLEV_137</name>
</gene>
<dbReference type="Proteomes" id="UP000593702">
    <property type="component" value="Segment"/>
</dbReference>
<proteinExistence type="predicted"/>
<dbReference type="EMBL" id="KR095315">
    <property type="protein sequence ID" value="AKS26428.1"/>
    <property type="molecule type" value="Genomic_DNA"/>
</dbReference>
<evidence type="ECO:0000313" key="1">
    <source>
        <dbReference type="EMBL" id="AKS26428.1"/>
    </source>
</evidence>
<accession>A0A7R5WS48</accession>
<name>A0A7R5WS48_9POXV</name>
<sequence length="110" mass="12761">MLLINSLFGLIFTTCVNMAAHIVPVNQFTKFLAQSFFLFLNIEKNVFCTEKEQIFFYHLFGSGIQELAEMYNQPIINKNILELSPESNDFKLYQQIYAKASDSNILYKSD</sequence>